<feature type="domain" description="VOC" evidence="1">
    <location>
        <begin position="3"/>
        <end position="127"/>
    </location>
</feature>
<accession>A0A1G9HMQ0</accession>
<dbReference type="SUPFAM" id="SSF54593">
    <property type="entry name" value="Glyoxalase/Bleomycin resistance protein/Dihydroxybiphenyl dioxygenase"/>
    <property type="match status" value="1"/>
</dbReference>
<keyword evidence="3" id="KW-1185">Reference proteome</keyword>
<dbReference type="CDD" id="cd09012">
    <property type="entry name" value="VOC_like"/>
    <property type="match status" value="1"/>
</dbReference>
<evidence type="ECO:0000259" key="1">
    <source>
        <dbReference type="PROSITE" id="PS51819"/>
    </source>
</evidence>
<gene>
    <name evidence="2" type="ORF">SAMN04488090_0121</name>
</gene>
<protein>
    <recommendedName>
        <fullName evidence="1">VOC domain-containing protein</fullName>
    </recommendedName>
</protein>
<dbReference type="InterPro" id="IPR037523">
    <property type="entry name" value="VOC_core"/>
</dbReference>
<dbReference type="InterPro" id="IPR004360">
    <property type="entry name" value="Glyas_Fos-R_dOase_dom"/>
</dbReference>
<dbReference type="PANTHER" id="PTHR36503:SF2">
    <property type="entry name" value="BLR2408 PROTEIN"/>
    <property type="match status" value="1"/>
</dbReference>
<evidence type="ECO:0000313" key="3">
    <source>
        <dbReference type="Proteomes" id="UP000198901"/>
    </source>
</evidence>
<sequence>MARKIFVNLPIKNLADTTAFFTKLGFTFNQQFTDENATCMVVSEDIFVMLLVEPFFSNFIKKPIADAKAVTEVILALSAESRAEVDDIVEKAIAAGGRQTLDPQDHGWMYQRSFEDINGHQWEFAYMDEAALAAQGGQP</sequence>
<dbReference type="InterPro" id="IPR029068">
    <property type="entry name" value="Glyas_Bleomycin-R_OHBP_Dase"/>
</dbReference>
<dbReference type="OrthoDB" id="9798430at2"/>
<dbReference type="Gene3D" id="3.10.180.10">
    <property type="entry name" value="2,3-Dihydroxybiphenyl 1,2-Dioxygenase, domain 1"/>
    <property type="match status" value="1"/>
</dbReference>
<dbReference type="RefSeq" id="WP_093196490.1">
    <property type="nucleotide sequence ID" value="NZ_FNGS01000001.1"/>
</dbReference>
<dbReference type="STRING" id="563176.SAMN04488090_0121"/>
<proteinExistence type="predicted"/>
<organism evidence="2 3">
    <name type="scientific">Siphonobacter aquaeclarae</name>
    <dbReference type="NCBI Taxonomy" id="563176"/>
    <lineage>
        <taxon>Bacteria</taxon>
        <taxon>Pseudomonadati</taxon>
        <taxon>Bacteroidota</taxon>
        <taxon>Cytophagia</taxon>
        <taxon>Cytophagales</taxon>
        <taxon>Cytophagaceae</taxon>
        <taxon>Siphonobacter</taxon>
    </lineage>
</organism>
<dbReference type="PROSITE" id="PS51819">
    <property type="entry name" value="VOC"/>
    <property type="match status" value="1"/>
</dbReference>
<dbReference type="EMBL" id="FNGS01000001">
    <property type="protein sequence ID" value="SDL14066.1"/>
    <property type="molecule type" value="Genomic_DNA"/>
</dbReference>
<dbReference type="AlphaFoldDB" id="A0A1G9HMQ0"/>
<dbReference type="Pfam" id="PF00903">
    <property type="entry name" value="Glyoxalase"/>
    <property type="match status" value="1"/>
</dbReference>
<dbReference type="PANTHER" id="PTHR36503">
    <property type="entry name" value="BLR2520 PROTEIN"/>
    <property type="match status" value="1"/>
</dbReference>
<evidence type="ECO:0000313" key="2">
    <source>
        <dbReference type="EMBL" id="SDL14066.1"/>
    </source>
</evidence>
<dbReference type="Proteomes" id="UP000198901">
    <property type="component" value="Unassembled WGS sequence"/>
</dbReference>
<name>A0A1G9HMQ0_9BACT</name>
<reference evidence="2 3" key="1">
    <citation type="submission" date="2016-10" db="EMBL/GenBank/DDBJ databases">
        <authorList>
            <person name="de Groot N.N."/>
        </authorList>
    </citation>
    <scope>NUCLEOTIDE SEQUENCE [LARGE SCALE GENOMIC DNA]</scope>
    <source>
        <strain evidence="2 3">DSM 21668</strain>
    </source>
</reference>